<feature type="non-terminal residue" evidence="1">
    <location>
        <position position="1"/>
    </location>
</feature>
<comment type="caution">
    <text evidence="1">The sequence shown here is derived from an EMBL/GenBank/DDBJ whole genome shotgun (WGS) entry which is preliminary data.</text>
</comment>
<accession>K0SYU1</accession>
<name>K0SYU1_THAOC</name>
<dbReference type="Proteomes" id="UP000266841">
    <property type="component" value="Unassembled WGS sequence"/>
</dbReference>
<dbReference type="OrthoDB" id="10264456at2759"/>
<evidence type="ECO:0000313" key="2">
    <source>
        <dbReference type="Proteomes" id="UP000266841"/>
    </source>
</evidence>
<dbReference type="Gene3D" id="3.40.50.12480">
    <property type="match status" value="1"/>
</dbReference>
<proteinExistence type="predicted"/>
<dbReference type="Pfam" id="PF13306">
    <property type="entry name" value="LRR_5"/>
    <property type="match status" value="1"/>
</dbReference>
<evidence type="ECO:0000313" key="1">
    <source>
        <dbReference type="EMBL" id="EJK70144.1"/>
    </source>
</evidence>
<dbReference type="InterPro" id="IPR026906">
    <property type="entry name" value="LRR_5"/>
</dbReference>
<dbReference type="EMBL" id="AGNL01008984">
    <property type="protein sequence ID" value="EJK70144.1"/>
    <property type="molecule type" value="Genomic_DNA"/>
</dbReference>
<organism evidence="1 2">
    <name type="scientific">Thalassiosira oceanica</name>
    <name type="common">Marine diatom</name>
    <dbReference type="NCBI Taxonomy" id="159749"/>
    <lineage>
        <taxon>Eukaryota</taxon>
        <taxon>Sar</taxon>
        <taxon>Stramenopiles</taxon>
        <taxon>Ochrophyta</taxon>
        <taxon>Bacillariophyta</taxon>
        <taxon>Coscinodiscophyceae</taxon>
        <taxon>Thalassiosirophycidae</taxon>
        <taxon>Thalassiosirales</taxon>
        <taxon>Thalassiosiraceae</taxon>
        <taxon>Thalassiosira</taxon>
    </lineage>
</organism>
<reference evidence="1 2" key="1">
    <citation type="journal article" date="2012" name="Genome Biol.">
        <title>Genome and low-iron response of an oceanic diatom adapted to chronic iron limitation.</title>
        <authorList>
            <person name="Lommer M."/>
            <person name="Specht M."/>
            <person name="Roy A.S."/>
            <person name="Kraemer L."/>
            <person name="Andreson R."/>
            <person name="Gutowska M.A."/>
            <person name="Wolf J."/>
            <person name="Bergner S.V."/>
            <person name="Schilhabel M.B."/>
            <person name="Klostermeier U.C."/>
            <person name="Beiko R.G."/>
            <person name="Rosenstiel P."/>
            <person name="Hippler M."/>
            <person name="Laroche J."/>
        </authorList>
    </citation>
    <scope>NUCLEOTIDE SEQUENCE [LARGE SCALE GENOMIC DNA]</scope>
    <source>
        <strain evidence="1 2">CCMP1005</strain>
    </source>
</reference>
<dbReference type="AlphaFoldDB" id="K0SYU1"/>
<keyword evidence="2" id="KW-1185">Reference proteome</keyword>
<gene>
    <name evidence="1" type="ORF">THAOC_08521</name>
</gene>
<sequence>VIGEAAFEYCSALRSVTIPSTVTKLGVCAFCDCGNLFEAIFLNGKRLLNQGFFACGIWQEDQGLLNQEALDEMLFYEGRKFAFHGCPLNMVKISISWAVSERMTRLPRECMLSVEERIRSLRHLELLQDGNVLACFPVWDCVPGVDDSDDEIDIEGETYEVQDTNFETARSLYQVLQLIAFHELKESSILIELAFWKSIIDRGGDHACRVAIPGPAKSLLMEYCGFAGFLRPAF</sequence>
<protein>
    <submittedName>
        <fullName evidence="1">Uncharacterized protein</fullName>
    </submittedName>
</protein>